<dbReference type="CDD" id="cd05120">
    <property type="entry name" value="APH_ChoK_like"/>
    <property type="match status" value="1"/>
</dbReference>
<gene>
    <name evidence="2" type="ORF">ASPCADRAFT_511616</name>
</gene>
<dbReference type="Gene3D" id="3.90.1200.10">
    <property type="match status" value="1"/>
</dbReference>
<dbReference type="OrthoDB" id="2906425at2759"/>
<organism evidence="2 3">
    <name type="scientific">Aspergillus carbonarius (strain ITEM 5010)</name>
    <dbReference type="NCBI Taxonomy" id="602072"/>
    <lineage>
        <taxon>Eukaryota</taxon>
        <taxon>Fungi</taxon>
        <taxon>Dikarya</taxon>
        <taxon>Ascomycota</taxon>
        <taxon>Pezizomycotina</taxon>
        <taxon>Eurotiomycetes</taxon>
        <taxon>Eurotiomycetidae</taxon>
        <taxon>Eurotiales</taxon>
        <taxon>Aspergillaceae</taxon>
        <taxon>Aspergillus</taxon>
        <taxon>Aspergillus subgen. Circumdati</taxon>
    </lineage>
</organism>
<dbReference type="PANTHER" id="PTHR21310">
    <property type="entry name" value="AMINOGLYCOSIDE PHOSPHOTRANSFERASE-RELATED-RELATED"/>
    <property type="match status" value="1"/>
</dbReference>
<dbReference type="OMA" id="VWRWQND"/>
<proteinExistence type="predicted"/>
<evidence type="ECO:0000313" key="2">
    <source>
        <dbReference type="EMBL" id="OOG00675.1"/>
    </source>
</evidence>
<evidence type="ECO:0000313" key="3">
    <source>
        <dbReference type="Proteomes" id="UP000188318"/>
    </source>
</evidence>
<protein>
    <recommendedName>
        <fullName evidence="1">Aminoglycoside phosphotransferase domain-containing protein</fullName>
    </recommendedName>
</protein>
<reference evidence="3" key="1">
    <citation type="journal article" date="2017" name="Genome Biol.">
        <title>Comparative genomics reveals high biological diversity and specific adaptations in the industrially and medically important fungal genus Aspergillus.</title>
        <authorList>
            <person name="de Vries R.P."/>
            <person name="Riley R."/>
            <person name="Wiebenga A."/>
            <person name="Aguilar-Osorio G."/>
            <person name="Amillis S."/>
            <person name="Uchima C.A."/>
            <person name="Anderluh G."/>
            <person name="Asadollahi M."/>
            <person name="Askin M."/>
            <person name="Barry K."/>
            <person name="Battaglia E."/>
            <person name="Bayram O."/>
            <person name="Benocci T."/>
            <person name="Braus-Stromeyer S.A."/>
            <person name="Caldana C."/>
            <person name="Canovas D."/>
            <person name="Cerqueira G.C."/>
            <person name="Chen F."/>
            <person name="Chen W."/>
            <person name="Choi C."/>
            <person name="Clum A."/>
            <person name="Dos Santos R.A."/>
            <person name="Damasio A.R."/>
            <person name="Diallinas G."/>
            <person name="Emri T."/>
            <person name="Fekete E."/>
            <person name="Flipphi M."/>
            <person name="Freyberg S."/>
            <person name="Gallo A."/>
            <person name="Gournas C."/>
            <person name="Habgood R."/>
            <person name="Hainaut M."/>
            <person name="Harispe M.L."/>
            <person name="Henrissat B."/>
            <person name="Hilden K.S."/>
            <person name="Hope R."/>
            <person name="Hossain A."/>
            <person name="Karabika E."/>
            <person name="Karaffa L."/>
            <person name="Karanyi Z."/>
            <person name="Krasevec N."/>
            <person name="Kuo A."/>
            <person name="Kusch H."/>
            <person name="LaButti K."/>
            <person name="Lagendijk E.L."/>
            <person name="Lapidus A."/>
            <person name="Levasseur A."/>
            <person name="Lindquist E."/>
            <person name="Lipzen A."/>
            <person name="Logrieco A.F."/>
            <person name="MacCabe A."/>
            <person name="Maekelae M.R."/>
            <person name="Malavazi I."/>
            <person name="Melin P."/>
            <person name="Meyer V."/>
            <person name="Mielnichuk N."/>
            <person name="Miskei M."/>
            <person name="Molnar A.P."/>
            <person name="Mule G."/>
            <person name="Ngan C.Y."/>
            <person name="Orejas M."/>
            <person name="Orosz E."/>
            <person name="Ouedraogo J.P."/>
            <person name="Overkamp K.M."/>
            <person name="Park H.-S."/>
            <person name="Perrone G."/>
            <person name="Piumi F."/>
            <person name="Punt P.J."/>
            <person name="Ram A.F."/>
            <person name="Ramon A."/>
            <person name="Rauscher S."/>
            <person name="Record E."/>
            <person name="Riano-Pachon D.M."/>
            <person name="Robert V."/>
            <person name="Roehrig J."/>
            <person name="Ruller R."/>
            <person name="Salamov A."/>
            <person name="Salih N.S."/>
            <person name="Samson R.A."/>
            <person name="Sandor E."/>
            <person name="Sanguinetti M."/>
            <person name="Schuetze T."/>
            <person name="Sepcic K."/>
            <person name="Shelest E."/>
            <person name="Sherlock G."/>
            <person name="Sophianopoulou V."/>
            <person name="Squina F.M."/>
            <person name="Sun H."/>
            <person name="Susca A."/>
            <person name="Todd R.B."/>
            <person name="Tsang A."/>
            <person name="Unkles S.E."/>
            <person name="van de Wiele N."/>
            <person name="van Rossen-Uffink D."/>
            <person name="Oliveira J.V."/>
            <person name="Vesth T.C."/>
            <person name="Visser J."/>
            <person name="Yu J.-H."/>
            <person name="Zhou M."/>
            <person name="Andersen M.R."/>
            <person name="Archer D.B."/>
            <person name="Baker S.E."/>
            <person name="Benoit I."/>
            <person name="Brakhage A.A."/>
            <person name="Braus G.H."/>
            <person name="Fischer R."/>
            <person name="Frisvad J.C."/>
            <person name="Goldman G.H."/>
            <person name="Houbraken J."/>
            <person name="Oakley B."/>
            <person name="Pocsi I."/>
            <person name="Scazzocchio C."/>
            <person name="Seiboth B."/>
            <person name="vanKuyk P.A."/>
            <person name="Wortman J."/>
            <person name="Dyer P.S."/>
            <person name="Grigoriev I.V."/>
        </authorList>
    </citation>
    <scope>NUCLEOTIDE SEQUENCE [LARGE SCALE GENOMIC DNA]</scope>
    <source>
        <strain evidence="3">ITEM 5010</strain>
    </source>
</reference>
<dbReference type="Pfam" id="PF01636">
    <property type="entry name" value="APH"/>
    <property type="match status" value="1"/>
</dbReference>
<feature type="domain" description="Aminoglycoside phosphotransferase" evidence="1">
    <location>
        <begin position="141"/>
        <end position="219"/>
    </location>
</feature>
<dbReference type="EMBL" id="KV907493">
    <property type="protein sequence ID" value="OOG00675.1"/>
    <property type="molecule type" value="Genomic_DNA"/>
</dbReference>
<dbReference type="VEuPathDB" id="FungiDB:ASPCADRAFT_511616"/>
<sequence>MPGSEEKPECEGEAQVNILYSAPGYAVLDPHTIYNWGGVKIAKISPEVVVKYGPHVFACYTYDPISRDIDDYGSLYDTYILMSFVEGQSLDKAWETYDQATKDRITTQLKSYLHELRAITTSSGYIGSADSGPVTDPMLERYHTKAQNDHHRILFTHGDFRFPNIMVHDGHVTGMVDWEYSGWYPEYWEFARALYIWQWQNDWIESLVQILHPYYPEYAMHSLLAATLW</sequence>
<dbReference type="PANTHER" id="PTHR21310:SF54">
    <property type="entry name" value="AMINOGLYCOSIDE PHOSPHOTRANSFERASE DOMAIN-CONTAINING PROTEIN"/>
    <property type="match status" value="1"/>
</dbReference>
<dbReference type="SUPFAM" id="SSF56112">
    <property type="entry name" value="Protein kinase-like (PK-like)"/>
    <property type="match status" value="1"/>
</dbReference>
<accession>A0A1R3S1P6</accession>
<keyword evidence="3" id="KW-1185">Reference proteome</keyword>
<evidence type="ECO:0000259" key="1">
    <source>
        <dbReference type="Pfam" id="PF01636"/>
    </source>
</evidence>
<dbReference type="STRING" id="602072.A0A1R3S1P6"/>
<dbReference type="InterPro" id="IPR051678">
    <property type="entry name" value="AGP_Transferase"/>
</dbReference>
<dbReference type="Proteomes" id="UP000188318">
    <property type="component" value="Unassembled WGS sequence"/>
</dbReference>
<dbReference type="AlphaFoldDB" id="A0A1R3S1P6"/>
<dbReference type="InterPro" id="IPR011009">
    <property type="entry name" value="Kinase-like_dom_sf"/>
</dbReference>
<name>A0A1R3S1P6_ASPC5</name>
<dbReference type="InterPro" id="IPR002575">
    <property type="entry name" value="Aminoglycoside_PTrfase"/>
</dbReference>